<feature type="domain" description="YhcG PDDEXK nuclease" evidence="1">
    <location>
        <begin position="183"/>
        <end position="331"/>
    </location>
</feature>
<comment type="caution">
    <text evidence="3">The sequence shown here is derived from an EMBL/GenBank/DDBJ whole genome shotgun (WGS) entry which is preliminary data.</text>
</comment>
<dbReference type="InterPro" id="IPR053148">
    <property type="entry name" value="PD-DEXK-like_domain"/>
</dbReference>
<dbReference type="Pfam" id="PF06250">
    <property type="entry name" value="YhcG_C"/>
    <property type="match status" value="1"/>
</dbReference>
<dbReference type="InterPro" id="IPR041527">
    <property type="entry name" value="YhcG_N"/>
</dbReference>
<evidence type="ECO:0000313" key="4">
    <source>
        <dbReference type="Proteomes" id="UP001629059"/>
    </source>
</evidence>
<dbReference type="InterPro" id="IPR011856">
    <property type="entry name" value="tRNA_endonuc-like_dom_sf"/>
</dbReference>
<gene>
    <name evidence="3" type="ORF">ABS768_04650</name>
</gene>
<protein>
    <submittedName>
        <fullName evidence="3">PDDEXK nuclease domain-containing protein</fullName>
    </submittedName>
</protein>
<name>A0ABW8YBV3_9FLAO</name>
<evidence type="ECO:0000259" key="1">
    <source>
        <dbReference type="Pfam" id="PF06250"/>
    </source>
</evidence>
<reference evidence="3 4" key="1">
    <citation type="submission" date="2024-06" db="EMBL/GenBank/DDBJ databases">
        <authorList>
            <person name="Kaempfer P."/>
            <person name="Viver T."/>
        </authorList>
    </citation>
    <scope>NUCLEOTIDE SEQUENCE [LARGE SCALE GENOMIC DNA]</scope>
    <source>
        <strain evidence="3 4">ST-75</strain>
    </source>
</reference>
<accession>A0ABW8YBV3</accession>
<dbReference type="PANTHER" id="PTHR30547">
    <property type="entry name" value="UNCHARACTERIZED PROTEIN YHCG-RELATED"/>
    <property type="match status" value="1"/>
</dbReference>
<dbReference type="EMBL" id="JBELQB010000003">
    <property type="protein sequence ID" value="MFL9836776.1"/>
    <property type="molecule type" value="Genomic_DNA"/>
</dbReference>
<proteinExistence type="predicted"/>
<evidence type="ECO:0000313" key="3">
    <source>
        <dbReference type="EMBL" id="MFL9836776.1"/>
    </source>
</evidence>
<keyword evidence="4" id="KW-1185">Reference proteome</keyword>
<dbReference type="Pfam" id="PF17761">
    <property type="entry name" value="DUF1016_N"/>
    <property type="match status" value="1"/>
</dbReference>
<sequence length="339" mass="39688">MGDINTENLAQKVSGLLLDARRKVLHTVNHKMVVTYYEIGRMIVEEEQNGKERAAYGKQLIAGLSKKLTATFGKGFSQRNLEQMRQFYLVYSIPQTVSAELQNTDFKEHNFQLSWSHYLKLMRIEDIHERKFYEIESLKNNWSLGELNRQYDSALFTRLSRSKDQSQVLRLAKEGQLFEKPQDAIKDPYILEFIGLPEQATYSETELEQKLIEKLESFILELGTGFTFVGRQERISFDDKHFRVDLVFYNRLLRCFVLIDLKIGELRHQDIGQMQMYVNYYDRKVKLDDEGKTIGIILCQNKSEAVVEFTLPENNQQIFASKYMTVLPSKESLAKVIEY</sequence>
<evidence type="ECO:0000259" key="2">
    <source>
        <dbReference type="Pfam" id="PF17761"/>
    </source>
</evidence>
<feature type="domain" description="YhcG N-terminal" evidence="2">
    <location>
        <begin position="14"/>
        <end position="158"/>
    </location>
</feature>
<dbReference type="RefSeq" id="WP_408073812.1">
    <property type="nucleotide sequence ID" value="NZ_JBELQB010000003.1"/>
</dbReference>
<dbReference type="Proteomes" id="UP001629059">
    <property type="component" value="Unassembled WGS sequence"/>
</dbReference>
<dbReference type="Gene3D" id="3.40.1350.10">
    <property type="match status" value="1"/>
</dbReference>
<organism evidence="3 4">
    <name type="scientific">Flavobacterium rhizophilum</name>
    <dbReference type="NCBI Taxonomy" id="3163296"/>
    <lineage>
        <taxon>Bacteria</taxon>
        <taxon>Pseudomonadati</taxon>
        <taxon>Bacteroidota</taxon>
        <taxon>Flavobacteriia</taxon>
        <taxon>Flavobacteriales</taxon>
        <taxon>Flavobacteriaceae</taxon>
        <taxon>Flavobacterium</taxon>
    </lineage>
</organism>
<dbReference type="InterPro" id="IPR009362">
    <property type="entry name" value="YhcG_C"/>
</dbReference>
<dbReference type="PANTHER" id="PTHR30547:SF5">
    <property type="entry name" value="NUCLEASE YHCG-RELATED"/>
    <property type="match status" value="1"/>
</dbReference>